<keyword evidence="1" id="KW-0812">Transmembrane</keyword>
<gene>
    <name evidence="2" type="primary">Contig6328.g6780</name>
    <name evidence="2" type="ORF">STYLEM_13253</name>
</gene>
<proteinExistence type="predicted"/>
<feature type="transmembrane region" description="Helical" evidence="1">
    <location>
        <begin position="13"/>
        <end position="35"/>
    </location>
</feature>
<dbReference type="Proteomes" id="UP000039865">
    <property type="component" value="Unassembled WGS sequence"/>
</dbReference>
<dbReference type="EMBL" id="CCKQ01012565">
    <property type="protein sequence ID" value="CDW84196.1"/>
    <property type="molecule type" value="Genomic_DNA"/>
</dbReference>
<sequence length="340" mass="40126">MENSNNFATIGKITIFIAFVCKLGFFSGLITYLIAEQIFHCILRVLFGLRKIPDGLNIMFYKAKTQVVFTVFTQSKLKDTDSVRKQILKYSWDIPELRYHAVSFLNYHYYKQFSDQEFKRQLDRSIIHIQDDFKSEQDLVQYIKNQEQVNFRQDELQYRIRIKQDFNATQSAVIFSYCHGICDGVGFQNLFSALQEQFDPQNTPLVRERSMAEQFWRYLKVIAAPYYFLITIPKFSKSSTLFEKSESNKNKIVLSNDMMIDDLKIKICRKLKCGINDLLLAAMTIALKQNQDERGIAKDFKSLELCLAVNQREPVKKRKLIRVKQISRFRFYLNRSKAKF</sequence>
<dbReference type="InParanoid" id="A0A078AQH0"/>
<accession>A0A078AQH0</accession>
<evidence type="ECO:0000313" key="2">
    <source>
        <dbReference type="EMBL" id="CDW84196.1"/>
    </source>
</evidence>
<evidence type="ECO:0008006" key="4">
    <source>
        <dbReference type="Google" id="ProtNLM"/>
    </source>
</evidence>
<dbReference type="AlphaFoldDB" id="A0A078AQH0"/>
<name>A0A078AQH0_STYLE</name>
<reference evidence="2 3" key="1">
    <citation type="submission" date="2014-06" db="EMBL/GenBank/DDBJ databases">
        <authorList>
            <person name="Swart Estienne"/>
        </authorList>
    </citation>
    <scope>NUCLEOTIDE SEQUENCE [LARGE SCALE GENOMIC DNA]</scope>
    <source>
        <strain evidence="2 3">130c</strain>
    </source>
</reference>
<keyword evidence="1" id="KW-1133">Transmembrane helix</keyword>
<keyword evidence="3" id="KW-1185">Reference proteome</keyword>
<evidence type="ECO:0000256" key="1">
    <source>
        <dbReference type="SAM" id="Phobius"/>
    </source>
</evidence>
<keyword evidence="1" id="KW-0472">Membrane</keyword>
<organism evidence="2 3">
    <name type="scientific">Stylonychia lemnae</name>
    <name type="common">Ciliate</name>
    <dbReference type="NCBI Taxonomy" id="5949"/>
    <lineage>
        <taxon>Eukaryota</taxon>
        <taxon>Sar</taxon>
        <taxon>Alveolata</taxon>
        <taxon>Ciliophora</taxon>
        <taxon>Intramacronucleata</taxon>
        <taxon>Spirotrichea</taxon>
        <taxon>Stichotrichia</taxon>
        <taxon>Sporadotrichida</taxon>
        <taxon>Oxytrichidae</taxon>
        <taxon>Stylonychinae</taxon>
        <taxon>Stylonychia</taxon>
    </lineage>
</organism>
<protein>
    <recommendedName>
        <fullName evidence="4">O-acyltransferase WSD1 C-terminal domain-containing protein</fullName>
    </recommendedName>
</protein>
<evidence type="ECO:0000313" key="3">
    <source>
        <dbReference type="Proteomes" id="UP000039865"/>
    </source>
</evidence>